<sequence>MKYLLSLQVLLDLCGTTANPARVWAQPVPTARLRLSVITVALARSILNGVPDVSERDRLTARLTDLLAKLKADGGPPLPFIENAATTWQSFMHEPTLDKPTMEPMAQIDRQFYAVAFSEGLCVVEYDHAYSAALAPLGVKVHSLGQRP</sequence>
<dbReference type="Gene3D" id="3.40.50.1010">
    <property type="entry name" value="5'-nuclease"/>
    <property type="match status" value="1"/>
</dbReference>
<dbReference type="Proteomes" id="UP000321192">
    <property type="component" value="Unassembled WGS sequence"/>
</dbReference>
<name>A0A5C7SF90_THASP</name>
<comment type="caution">
    <text evidence="1">The sequence shown here is derived from an EMBL/GenBank/DDBJ whole genome shotgun (WGS) entry which is preliminary data.</text>
</comment>
<accession>A0A5C7SF90</accession>
<protein>
    <recommendedName>
        <fullName evidence="3">PIN domain-containing protein</fullName>
    </recommendedName>
</protein>
<dbReference type="EMBL" id="SSFD01000244">
    <property type="protein sequence ID" value="TXH82420.1"/>
    <property type="molecule type" value="Genomic_DNA"/>
</dbReference>
<evidence type="ECO:0008006" key="3">
    <source>
        <dbReference type="Google" id="ProtNLM"/>
    </source>
</evidence>
<evidence type="ECO:0000313" key="1">
    <source>
        <dbReference type="EMBL" id="TXH82420.1"/>
    </source>
</evidence>
<dbReference type="RefSeq" id="WP_276659990.1">
    <property type="nucleotide sequence ID" value="NZ_SSFD01000244.1"/>
</dbReference>
<proteinExistence type="predicted"/>
<gene>
    <name evidence="1" type="ORF">E6Q80_15470</name>
</gene>
<reference evidence="1 2" key="1">
    <citation type="submission" date="2018-09" db="EMBL/GenBank/DDBJ databases">
        <title>Metagenome Assembled Genomes from an Advanced Water Purification Facility.</title>
        <authorList>
            <person name="Stamps B.W."/>
            <person name="Spear J.R."/>
        </authorList>
    </citation>
    <scope>NUCLEOTIDE SEQUENCE [LARGE SCALE GENOMIC DNA]</scope>
    <source>
        <strain evidence="1">Bin_27_1</strain>
    </source>
</reference>
<dbReference type="AlphaFoldDB" id="A0A5C7SF90"/>
<organism evidence="1 2">
    <name type="scientific">Thauera aminoaromatica</name>
    <dbReference type="NCBI Taxonomy" id="164330"/>
    <lineage>
        <taxon>Bacteria</taxon>
        <taxon>Pseudomonadati</taxon>
        <taxon>Pseudomonadota</taxon>
        <taxon>Betaproteobacteria</taxon>
        <taxon>Rhodocyclales</taxon>
        <taxon>Zoogloeaceae</taxon>
        <taxon>Thauera</taxon>
    </lineage>
</organism>
<evidence type="ECO:0000313" key="2">
    <source>
        <dbReference type="Proteomes" id="UP000321192"/>
    </source>
</evidence>